<reference evidence="4 5" key="1">
    <citation type="submission" date="2024-08" db="EMBL/GenBank/DDBJ databases">
        <authorList>
            <person name="Cucini C."/>
            <person name="Frati F."/>
        </authorList>
    </citation>
    <scope>NUCLEOTIDE SEQUENCE [LARGE SCALE GENOMIC DNA]</scope>
</reference>
<name>A0ABP1QP73_9HEXA</name>
<keyword evidence="2" id="KW-0472">Membrane</keyword>
<dbReference type="InterPro" id="IPR001254">
    <property type="entry name" value="Trypsin_dom"/>
</dbReference>
<organism evidence="4 5">
    <name type="scientific">Orchesella dallaii</name>
    <dbReference type="NCBI Taxonomy" id="48710"/>
    <lineage>
        <taxon>Eukaryota</taxon>
        <taxon>Metazoa</taxon>
        <taxon>Ecdysozoa</taxon>
        <taxon>Arthropoda</taxon>
        <taxon>Hexapoda</taxon>
        <taxon>Collembola</taxon>
        <taxon>Entomobryomorpha</taxon>
        <taxon>Entomobryoidea</taxon>
        <taxon>Orchesellidae</taxon>
        <taxon>Orchesellinae</taxon>
        <taxon>Orchesella</taxon>
    </lineage>
</organism>
<dbReference type="Proteomes" id="UP001642540">
    <property type="component" value="Unassembled WGS sequence"/>
</dbReference>
<evidence type="ECO:0000259" key="3">
    <source>
        <dbReference type="PROSITE" id="PS50240"/>
    </source>
</evidence>
<evidence type="ECO:0000256" key="2">
    <source>
        <dbReference type="SAM" id="Phobius"/>
    </source>
</evidence>
<dbReference type="Gene3D" id="2.40.10.10">
    <property type="entry name" value="Trypsin-like serine proteases"/>
    <property type="match status" value="1"/>
</dbReference>
<keyword evidence="2" id="KW-0812">Transmembrane</keyword>
<keyword evidence="5" id="KW-1185">Reference proteome</keyword>
<proteinExistence type="predicted"/>
<sequence length="260" mass="29559">MECDSSIRCVLNFNLNIFFFISLLFSLGYYAAAEETFLNLAEDVPCGEVSHFEDKSRILGGLTAEEAEFPFLASIQNSDGRHFCGAFIVKKQILLTSAHCFIDSMFGSEAYKEHQILVGSNDWADRSNVSNLFKISTVIIHPQYSYLKPNVENDIAILKLDRPLAWSSRVKPICLANNRKETDNEFGTIAGWGVRSQRDTVKDWLSDTKLYKVSLPIWSNAACQTEYRKHRINWNTKPSHICAGFQEEERDTCHVSITNL</sequence>
<dbReference type="PANTHER" id="PTHR24252:SF7">
    <property type="entry name" value="HYALIN"/>
    <property type="match status" value="1"/>
</dbReference>
<gene>
    <name evidence="4" type="ORF">ODALV1_LOCUS13405</name>
</gene>
<dbReference type="EMBL" id="CAXLJM020000041">
    <property type="protein sequence ID" value="CAL8109479.1"/>
    <property type="molecule type" value="Genomic_DNA"/>
</dbReference>
<dbReference type="CDD" id="cd00190">
    <property type="entry name" value="Tryp_SPc"/>
    <property type="match status" value="1"/>
</dbReference>
<comment type="caution">
    <text evidence="4">The sequence shown here is derived from an EMBL/GenBank/DDBJ whole genome shotgun (WGS) entry which is preliminary data.</text>
</comment>
<feature type="transmembrane region" description="Helical" evidence="2">
    <location>
        <begin position="12"/>
        <end position="32"/>
    </location>
</feature>
<dbReference type="PROSITE" id="PS50240">
    <property type="entry name" value="TRYPSIN_DOM"/>
    <property type="match status" value="1"/>
</dbReference>
<dbReference type="InterPro" id="IPR043504">
    <property type="entry name" value="Peptidase_S1_PA_chymotrypsin"/>
</dbReference>
<dbReference type="Pfam" id="PF00089">
    <property type="entry name" value="Trypsin"/>
    <property type="match status" value="1"/>
</dbReference>
<dbReference type="InterPro" id="IPR001314">
    <property type="entry name" value="Peptidase_S1A"/>
</dbReference>
<keyword evidence="2" id="KW-1133">Transmembrane helix</keyword>
<dbReference type="SUPFAM" id="SSF50494">
    <property type="entry name" value="Trypsin-like serine proteases"/>
    <property type="match status" value="1"/>
</dbReference>
<feature type="domain" description="Peptidase S1" evidence="3">
    <location>
        <begin position="58"/>
        <end position="254"/>
    </location>
</feature>
<dbReference type="PRINTS" id="PR00722">
    <property type="entry name" value="CHYMOTRYPSIN"/>
</dbReference>
<dbReference type="SMART" id="SM00020">
    <property type="entry name" value="Tryp_SPc"/>
    <property type="match status" value="1"/>
</dbReference>
<protein>
    <recommendedName>
        <fullName evidence="3">Peptidase S1 domain-containing protein</fullName>
    </recommendedName>
</protein>
<evidence type="ECO:0000256" key="1">
    <source>
        <dbReference type="ARBA" id="ARBA00023157"/>
    </source>
</evidence>
<accession>A0ABP1QP73</accession>
<evidence type="ECO:0000313" key="5">
    <source>
        <dbReference type="Proteomes" id="UP001642540"/>
    </source>
</evidence>
<dbReference type="PANTHER" id="PTHR24252">
    <property type="entry name" value="ACROSIN-RELATED"/>
    <property type="match status" value="1"/>
</dbReference>
<keyword evidence="1" id="KW-1015">Disulfide bond</keyword>
<evidence type="ECO:0000313" key="4">
    <source>
        <dbReference type="EMBL" id="CAL8109479.1"/>
    </source>
</evidence>
<dbReference type="InterPro" id="IPR009003">
    <property type="entry name" value="Peptidase_S1_PA"/>
</dbReference>